<evidence type="ECO:0000313" key="1">
    <source>
        <dbReference type="EMBL" id="GFQ71064.1"/>
    </source>
</evidence>
<sequence length="86" mass="10194">MEAYLSNGRNPVTHNEFEQNIKNSELYSLLQANTFENIQTEFQPTENDSLFGYPSQDTELQYNPQMEENFMKPQIYDAREYETSLQ</sequence>
<dbReference type="AlphaFoldDB" id="A0A8X6GPB0"/>
<protein>
    <submittedName>
        <fullName evidence="1">Uncharacterized protein</fullName>
    </submittedName>
</protein>
<evidence type="ECO:0000313" key="2">
    <source>
        <dbReference type="Proteomes" id="UP000887116"/>
    </source>
</evidence>
<comment type="caution">
    <text evidence="1">The sequence shown here is derived from an EMBL/GenBank/DDBJ whole genome shotgun (WGS) entry which is preliminary data.</text>
</comment>
<dbReference type="EMBL" id="BMAO01011063">
    <property type="protein sequence ID" value="GFQ71064.1"/>
    <property type="molecule type" value="Genomic_DNA"/>
</dbReference>
<name>A0A8X6GPB0_TRICU</name>
<organism evidence="1 2">
    <name type="scientific">Trichonephila clavata</name>
    <name type="common">Joro spider</name>
    <name type="synonym">Nephila clavata</name>
    <dbReference type="NCBI Taxonomy" id="2740835"/>
    <lineage>
        <taxon>Eukaryota</taxon>
        <taxon>Metazoa</taxon>
        <taxon>Ecdysozoa</taxon>
        <taxon>Arthropoda</taxon>
        <taxon>Chelicerata</taxon>
        <taxon>Arachnida</taxon>
        <taxon>Araneae</taxon>
        <taxon>Araneomorphae</taxon>
        <taxon>Entelegynae</taxon>
        <taxon>Araneoidea</taxon>
        <taxon>Nephilidae</taxon>
        <taxon>Trichonephila</taxon>
    </lineage>
</organism>
<reference evidence="1" key="1">
    <citation type="submission" date="2020-07" db="EMBL/GenBank/DDBJ databases">
        <title>Multicomponent nature underlies the extraordinary mechanical properties of spider dragline silk.</title>
        <authorList>
            <person name="Kono N."/>
            <person name="Nakamura H."/>
            <person name="Mori M."/>
            <person name="Yoshida Y."/>
            <person name="Ohtoshi R."/>
            <person name="Malay A.D."/>
            <person name="Moran D.A.P."/>
            <person name="Tomita M."/>
            <person name="Numata K."/>
            <person name="Arakawa K."/>
        </authorList>
    </citation>
    <scope>NUCLEOTIDE SEQUENCE</scope>
</reference>
<keyword evidence="2" id="KW-1185">Reference proteome</keyword>
<dbReference type="Proteomes" id="UP000887116">
    <property type="component" value="Unassembled WGS sequence"/>
</dbReference>
<dbReference type="OrthoDB" id="10530745at2759"/>
<gene>
    <name evidence="1" type="ORF">TNCT_320961</name>
</gene>
<proteinExistence type="predicted"/>
<accession>A0A8X6GPB0</accession>